<protein>
    <recommendedName>
        <fullName evidence="3">Co-chaperone DjlA N-terminal domain-containing protein</fullName>
    </recommendedName>
</protein>
<name>A0ABU4S2L4_9GAMM</name>
<accession>A0ABU4S2L4</accession>
<evidence type="ECO:0000313" key="1">
    <source>
        <dbReference type="EMBL" id="MDX6850631.1"/>
    </source>
</evidence>
<dbReference type="Proteomes" id="UP001273505">
    <property type="component" value="Unassembled WGS sequence"/>
</dbReference>
<proteinExistence type="predicted"/>
<comment type="caution">
    <text evidence="1">The sequence shown here is derived from an EMBL/GenBank/DDBJ whole genome shotgun (WGS) entry which is preliminary data.</text>
</comment>
<dbReference type="CDD" id="cd07177">
    <property type="entry name" value="terB_like"/>
    <property type="match status" value="1"/>
</dbReference>
<gene>
    <name evidence="1" type="ORF">SCD92_14760</name>
</gene>
<evidence type="ECO:0000313" key="2">
    <source>
        <dbReference type="Proteomes" id="UP001273505"/>
    </source>
</evidence>
<evidence type="ECO:0008006" key="3">
    <source>
        <dbReference type="Google" id="ProtNLM"/>
    </source>
</evidence>
<organism evidence="1 2">
    <name type="scientific">Gilvimarinus gilvus</name>
    <dbReference type="NCBI Taxonomy" id="3058038"/>
    <lineage>
        <taxon>Bacteria</taxon>
        <taxon>Pseudomonadati</taxon>
        <taxon>Pseudomonadota</taxon>
        <taxon>Gammaproteobacteria</taxon>
        <taxon>Cellvibrionales</taxon>
        <taxon>Cellvibrionaceae</taxon>
        <taxon>Gilvimarinus</taxon>
    </lineage>
</organism>
<dbReference type="EMBL" id="JAXAFO010000028">
    <property type="protein sequence ID" value="MDX6850631.1"/>
    <property type="molecule type" value="Genomic_DNA"/>
</dbReference>
<dbReference type="RefSeq" id="WP_302722026.1">
    <property type="nucleotide sequence ID" value="NZ_JAULRU010000418.1"/>
</dbReference>
<keyword evidence="2" id="KW-1185">Reference proteome</keyword>
<sequence>MHIIIAALTAIGGLAWALYRLQESGLDLNAFNPFYWARRRAWAKKYGAKPIHCLTNPMEAAAALVVGSVHLDGVVTREQKYEAVAIFTDEFNITNQEASELFSASAYLLSDVSNLPAEVKNILAPSIDQFKPNHKQSLLDMLDKVSRIEGEPTKEQIELVDAVKSVFTVSASATKQW</sequence>
<reference evidence="1 2" key="1">
    <citation type="submission" date="2023-11" db="EMBL/GenBank/DDBJ databases">
        <title>Gilvimarinus fulvus sp. nov., isolated from the surface of Kelp.</title>
        <authorList>
            <person name="Sun Y.Y."/>
            <person name="Gong Y."/>
            <person name="Du Z.J."/>
        </authorList>
    </citation>
    <scope>NUCLEOTIDE SEQUENCE [LARGE SCALE GENOMIC DNA]</scope>
    <source>
        <strain evidence="1 2">SDUM040013</strain>
    </source>
</reference>